<keyword evidence="4" id="KW-0808">Transferase</keyword>
<dbReference type="InterPro" id="IPR006162">
    <property type="entry name" value="Ppantetheine_attach_site"/>
</dbReference>
<evidence type="ECO:0000256" key="2">
    <source>
        <dbReference type="ARBA" id="ARBA00022450"/>
    </source>
</evidence>
<dbReference type="InterPro" id="IPR018201">
    <property type="entry name" value="Ketoacyl_synth_AS"/>
</dbReference>
<evidence type="ECO:0000256" key="4">
    <source>
        <dbReference type="ARBA" id="ARBA00022679"/>
    </source>
</evidence>
<dbReference type="Pfam" id="PF16197">
    <property type="entry name" value="KAsynt_C_assoc"/>
    <property type="match status" value="1"/>
</dbReference>
<sequence>MANNEDKLRDYLKRVTAELQQNTRRLREIEGRTHEPVAIVGMACRLPGGVASPEDLWQLVAGDGDAISEFPQDRGWDVEGLYDPDPDASGRTYCRAGGFLDGAGEFDADFFGISPREALAMDPQQRLSLTTAWEAIENAGIDPTSLKGSGLGVFVGGWHTGYTSGQTTAVQSPELEGHLVSGAALGFLSGRIAYVLGTDGPALTVDTACSSSLVALHLAVQALRKGECDMALAGGVTVMPNADLFVQFSRQRGLAADGRSKAFATSADGFGPAEGAGVLLVERLSDARRKGHRVLAVVRGSAVNQDGASNGLTAPNGPSQQRVIRRALADARLTPGDVDAVEAHGTGTRLGDPIEAQALIATYGQEKSSEQPLRLGALKSNIGHTQAAAGVAGVIKMVQAMRYGVLPKTLHVDEPSDQIDWSAGTVELLTEAVDWPRKQDGGLRRAAVSSFGISGTNAHVVLEEAPPTAVEDTPADEQTTDGSVVPWIVSARTSAALDAQLGRLAAYADARTDLDPAVAARALVDGRAAMEHRAVAIGDGREALRDALRMPEGLVRGTSSDVGRVAFVFPGQGTQWAGMGAELIDSSPVFAAAMAECEDALSPYVDWSLEAVVRQAPGAPTLDRVDVVQPVTFAVMVSLARVWQHHGITPQAVIGHSQGEIAAAYIAGALTLDDAARVVTLRSQSIAAHLAGNGGMISLALGQTDTQERIEHLDGLSIAAVNGPTATVVSGDPTQIEELARTCEADGIRARIIPVDYASHSAHVETIETELAEVLAGLLPQAPRVPFFSTLDGAWITEPTLDATYWYRNLRHPVGFAPAIETLATDEGFTHFIEVSAHPVLTMALPDTVTGLGTLRREQGGLDRLTTSLAEAWTNGLPVDWHPLLPTTTTTTDPDLPTYAFQTERFWLQSSAPTSAADDWRYRVEWKPLTASGQAALPGRWLVAAGSEPDAELLGALKTAGAEVEVLETGADDDRGALAARLAALTTGDGGFTGVVSLLDGLTPLVAWVQALGDAGIEAPLWCVTQGAVSVGRLDTPADPDRAMLWGLGRVVALEHPERWGGLVDLPARPDATALAHLMTVLAGSTGEDQIAVRTSGLHARRLARAPLHGRRPARDWQPRGTVLVTGGTGALGGHAARWLAQRGAEHLLLVSRSGGQAPGAADLTDELRALGARVTVAACDVADPDAMRAVLDGIPDDTPLTAVLHTAGAPGGEPLDVTGPEDIARILGAKTRGAQVLDDLLRGTPLDAFVLYSSNAGVWGSGGQGVYAAANAHLDALAARRRARGETATSVAWGLWAGDGMGRGADDAYWQRRGVRPMSPERALDELAKALCHDETFVAVADVDWGRFAPAFTVSRPSLLIDGVPEARQALAAPVAAPAPGDGAAAPSGVPSALAGIAALPEPERRPALLTLVRTHAAAVLGHSSPDRVAPGRAFTELGFDSLTAVQLRNQLSAVIGSRLPATAVFDHPTPAALAAHLHERYLAPAEPAPADWEGRVRQALAELPLDRLRDAGVLDTVLRLTGIGPEPVPGGPGSGAAGPGAEPEPETSIDDLDAEALIRMALGPRNT</sequence>
<dbReference type="EMBL" id="JBEZAE010000059">
    <property type="protein sequence ID" value="MEU7076078.1"/>
    <property type="molecule type" value="Genomic_DNA"/>
</dbReference>
<evidence type="ECO:0000256" key="1">
    <source>
        <dbReference type="ARBA" id="ARBA00001957"/>
    </source>
</evidence>
<dbReference type="InterPro" id="IPR015083">
    <property type="entry name" value="NorB/c/GfsB-D-like_docking"/>
</dbReference>
<comment type="caution">
    <text evidence="11">The sequence shown here is derived from an EMBL/GenBank/DDBJ whole genome shotgun (WGS) entry which is preliminary data.</text>
</comment>
<dbReference type="Gene3D" id="3.30.70.3290">
    <property type="match status" value="1"/>
</dbReference>
<dbReference type="PROSITE" id="PS00012">
    <property type="entry name" value="PHOSPHOPANTETHEINE"/>
    <property type="match status" value="1"/>
</dbReference>
<name>A0ABV3CMR8_9ACTN</name>
<dbReference type="SUPFAM" id="SSF51735">
    <property type="entry name" value="NAD(P)-binding Rossmann-fold domains"/>
    <property type="match status" value="2"/>
</dbReference>
<dbReference type="Pfam" id="PF02801">
    <property type="entry name" value="Ketoacyl-synt_C"/>
    <property type="match status" value="1"/>
</dbReference>
<dbReference type="InterPro" id="IPR014030">
    <property type="entry name" value="Ketoacyl_synth_N"/>
</dbReference>
<reference evidence="11 12" key="1">
    <citation type="submission" date="2024-06" db="EMBL/GenBank/DDBJ databases">
        <title>The Natural Products Discovery Center: Release of the First 8490 Sequenced Strains for Exploring Actinobacteria Biosynthetic Diversity.</title>
        <authorList>
            <person name="Kalkreuter E."/>
            <person name="Kautsar S.A."/>
            <person name="Yang D."/>
            <person name="Bader C.D."/>
            <person name="Teijaro C.N."/>
            <person name="Fluegel L."/>
            <person name="Davis C.M."/>
            <person name="Simpson J.R."/>
            <person name="Lauterbach L."/>
            <person name="Steele A.D."/>
            <person name="Gui C."/>
            <person name="Meng S."/>
            <person name="Li G."/>
            <person name="Viehrig K."/>
            <person name="Ye F."/>
            <person name="Su P."/>
            <person name="Kiefer A.F."/>
            <person name="Nichols A."/>
            <person name="Cepeda A.J."/>
            <person name="Yan W."/>
            <person name="Fan B."/>
            <person name="Jiang Y."/>
            <person name="Adhikari A."/>
            <person name="Zheng C.-J."/>
            <person name="Schuster L."/>
            <person name="Cowan T.M."/>
            <person name="Smanski M.J."/>
            <person name="Chevrette M.G."/>
            <person name="De Carvalho L.P.S."/>
            <person name="Shen B."/>
        </authorList>
    </citation>
    <scope>NUCLEOTIDE SEQUENCE [LARGE SCALE GENOMIC DNA]</scope>
    <source>
        <strain evidence="11 12">NPDC045974</strain>
    </source>
</reference>
<dbReference type="PROSITE" id="PS00606">
    <property type="entry name" value="KS3_1"/>
    <property type="match status" value="1"/>
</dbReference>
<dbReference type="Pfam" id="PF08659">
    <property type="entry name" value="KR"/>
    <property type="match status" value="1"/>
</dbReference>
<dbReference type="InterPro" id="IPR020841">
    <property type="entry name" value="PKS_Beta-ketoAc_synthase_dom"/>
</dbReference>
<dbReference type="InterPro" id="IPR014043">
    <property type="entry name" value="Acyl_transferase_dom"/>
</dbReference>
<dbReference type="CDD" id="cd08952">
    <property type="entry name" value="KR_1_SDR_x"/>
    <property type="match status" value="1"/>
</dbReference>
<keyword evidence="7" id="KW-0012">Acyltransferase</keyword>
<dbReference type="InterPro" id="IPR016035">
    <property type="entry name" value="Acyl_Trfase/lysoPLipase"/>
</dbReference>
<keyword evidence="6" id="KW-0511">Multifunctional enzyme</keyword>
<dbReference type="SMART" id="SM00825">
    <property type="entry name" value="PKS_KS"/>
    <property type="match status" value="1"/>
</dbReference>
<evidence type="ECO:0000256" key="6">
    <source>
        <dbReference type="ARBA" id="ARBA00023268"/>
    </source>
</evidence>
<dbReference type="SUPFAM" id="SSF101173">
    <property type="entry name" value="Docking domain B of the erythromycin polyketide synthase (DEBS)"/>
    <property type="match status" value="1"/>
</dbReference>
<proteinExistence type="predicted"/>
<comment type="cofactor">
    <cofactor evidence="1">
        <name>pantetheine 4'-phosphate</name>
        <dbReference type="ChEBI" id="CHEBI:47942"/>
    </cofactor>
</comment>
<evidence type="ECO:0000259" key="10">
    <source>
        <dbReference type="PROSITE" id="PS52004"/>
    </source>
</evidence>
<dbReference type="CDD" id="cd00833">
    <property type="entry name" value="PKS"/>
    <property type="match status" value="1"/>
</dbReference>
<dbReference type="Gene3D" id="3.40.47.10">
    <property type="match status" value="1"/>
</dbReference>
<dbReference type="Pfam" id="PF00698">
    <property type="entry name" value="Acyl_transf_1"/>
    <property type="match status" value="1"/>
</dbReference>
<dbReference type="SUPFAM" id="SSF52151">
    <property type="entry name" value="FabD/lysophospholipase-like"/>
    <property type="match status" value="1"/>
</dbReference>
<keyword evidence="12" id="KW-1185">Reference proteome</keyword>
<dbReference type="InterPro" id="IPR032821">
    <property type="entry name" value="PKS_assoc"/>
</dbReference>
<dbReference type="InterPro" id="IPR036299">
    <property type="entry name" value="Polyketide_synth_docking_sf"/>
</dbReference>
<dbReference type="SUPFAM" id="SSF47336">
    <property type="entry name" value="ACP-like"/>
    <property type="match status" value="1"/>
</dbReference>
<keyword evidence="5" id="KW-0045">Antibiotic biosynthesis</keyword>
<dbReference type="InterPro" id="IPR014031">
    <property type="entry name" value="Ketoacyl_synth_C"/>
</dbReference>
<dbReference type="SUPFAM" id="SSF53901">
    <property type="entry name" value="Thiolase-like"/>
    <property type="match status" value="1"/>
</dbReference>
<dbReference type="Gene3D" id="3.40.366.10">
    <property type="entry name" value="Malonyl-Coenzyme A Acyl Carrier Protein, domain 2"/>
    <property type="match status" value="1"/>
</dbReference>
<evidence type="ECO:0000256" key="5">
    <source>
        <dbReference type="ARBA" id="ARBA00023194"/>
    </source>
</evidence>
<dbReference type="SMART" id="SM00823">
    <property type="entry name" value="PKS_PP"/>
    <property type="match status" value="1"/>
</dbReference>
<dbReference type="InterPro" id="IPR036736">
    <property type="entry name" value="ACP-like_sf"/>
</dbReference>
<dbReference type="InterPro" id="IPR016039">
    <property type="entry name" value="Thiolase-like"/>
</dbReference>
<evidence type="ECO:0000256" key="7">
    <source>
        <dbReference type="ARBA" id="ARBA00023315"/>
    </source>
</evidence>
<evidence type="ECO:0000313" key="11">
    <source>
        <dbReference type="EMBL" id="MEU7076078.1"/>
    </source>
</evidence>
<dbReference type="SMART" id="SM00822">
    <property type="entry name" value="PKS_KR"/>
    <property type="match status" value="1"/>
</dbReference>
<dbReference type="InterPro" id="IPR036291">
    <property type="entry name" value="NAD(P)-bd_dom_sf"/>
</dbReference>
<dbReference type="InterPro" id="IPR050091">
    <property type="entry name" value="PKS_NRPS_Biosynth_Enz"/>
</dbReference>
<evidence type="ECO:0000256" key="3">
    <source>
        <dbReference type="ARBA" id="ARBA00022553"/>
    </source>
</evidence>
<dbReference type="Pfam" id="PF08990">
    <property type="entry name" value="Docking"/>
    <property type="match status" value="1"/>
</dbReference>
<feature type="region of interest" description="Disordered" evidence="8">
    <location>
        <begin position="1525"/>
        <end position="1554"/>
    </location>
</feature>
<evidence type="ECO:0000259" key="9">
    <source>
        <dbReference type="PROSITE" id="PS50075"/>
    </source>
</evidence>
<dbReference type="SMART" id="SM01294">
    <property type="entry name" value="PKS_PP_betabranch"/>
    <property type="match status" value="1"/>
</dbReference>
<protein>
    <submittedName>
        <fullName evidence="11">Type I polyketide synthase</fullName>
    </submittedName>
</protein>
<evidence type="ECO:0000256" key="8">
    <source>
        <dbReference type="SAM" id="MobiDB-lite"/>
    </source>
</evidence>
<dbReference type="InterPro" id="IPR016036">
    <property type="entry name" value="Malonyl_transacylase_ACP-bd"/>
</dbReference>
<evidence type="ECO:0000313" key="12">
    <source>
        <dbReference type="Proteomes" id="UP001551329"/>
    </source>
</evidence>
<dbReference type="PANTHER" id="PTHR43775:SF51">
    <property type="entry name" value="INACTIVE PHENOLPHTHIOCEROL SYNTHESIS POLYKETIDE SYNTHASE TYPE I PKS1-RELATED"/>
    <property type="match status" value="1"/>
</dbReference>
<accession>A0ABV3CMR8</accession>
<gene>
    <name evidence="11" type="ORF">AB0A88_39090</name>
</gene>
<dbReference type="Proteomes" id="UP001551329">
    <property type="component" value="Unassembled WGS sequence"/>
</dbReference>
<feature type="compositionally biased region" description="Acidic residues" evidence="8">
    <location>
        <begin position="1545"/>
        <end position="1554"/>
    </location>
</feature>
<keyword evidence="3" id="KW-0597">Phosphoprotein</keyword>
<dbReference type="PANTHER" id="PTHR43775">
    <property type="entry name" value="FATTY ACID SYNTHASE"/>
    <property type="match status" value="1"/>
</dbReference>
<feature type="domain" description="Ketosynthase family 3 (KS3)" evidence="10">
    <location>
        <begin position="34"/>
        <end position="464"/>
    </location>
</feature>
<dbReference type="InterPro" id="IPR020806">
    <property type="entry name" value="PKS_PP-bd"/>
</dbReference>
<dbReference type="Pfam" id="PF00109">
    <property type="entry name" value="ketoacyl-synt"/>
    <property type="match status" value="1"/>
</dbReference>
<dbReference type="SUPFAM" id="SSF55048">
    <property type="entry name" value="Probable ACP-binding domain of malonyl-CoA ACP transacylase"/>
    <property type="match status" value="1"/>
</dbReference>
<dbReference type="SMART" id="SM00827">
    <property type="entry name" value="PKS_AT"/>
    <property type="match status" value="1"/>
</dbReference>
<keyword evidence="2" id="KW-0596">Phosphopantetheine</keyword>
<feature type="domain" description="Carrier" evidence="9">
    <location>
        <begin position="1408"/>
        <end position="1483"/>
    </location>
</feature>
<dbReference type="Gene3D" id="1.10.1200.10">
    <property type="entry name" value="ACP-like"/>
    <property type="match status" value="1"/>
</dbReference>
<dbReference type="Gene3D" id="3.40.50.720">
    <property type="entry name" value="NAD(P)-binding Rossmann-like Domain"/>
    <property type="match status" value="1"/>
</dbReference>
<dbReference type="Gene3D" id="6.10.40.10">
    <property type="match status" value="1"/>
</dbReference>
<dbReference type="PROSITE" id="PS52004">
    <property type="entry name" value="KS3_2"/>
    <property type="match status" value="1"/>
</dbReference>
<dbReference type="RefSeq" id="WP_360021180.1">
    <property type="nucleotide sequence ID" value="NZ_JBEZAE010000059.1"/>
</dbReference>
<organism evidence="11 12">
    <name type="scientific">Streptomyces narbonensis</name>
    <dbReference type="NCBI Taxonomy" id="67333"/>
    <lineage>
        <taxon>Bacteria</taxon>
        <taxon>Bacillati</taxon>
        <taxon>Actinomycetota</taxon>
        <taxon>Actinomycetes</taxon>
        <taxon>Kitasatosporales</taxon>
        <taxon>Streptomycetaceae</taxon>
        <taxon>Streptomyces</taxon>
    </lineage>
</organism>
<dbReference type="Pfam" id="PF00550">
    <property type="entry name" value="PP-binding"/>
    <property type="match status" value="1"/>
</dbReference>
<dbReference type="InterPro" id="IPR057326">
    <property type="entry name" value="KR_dom"/>
</dbReference>
<dbReference type="PROSITE" id="PS50075">
    <property type="entry name" value="CARRIER"/>
    <property type="match status" value="1"/>
</dbReference>
<dbReference type="InterPro" id="IPR001227">
    <property type="entry name" value="Ac_transferase_dom_sf"/>
</dbReference>
<dbReference type="InterPro" id="IPR009081">
    <property type="entry name" value="PP-bd_ACP"/>
</dbReference>
<dbReference type="InterPro" id="IPR013968">
    <property type="entry name" value="PKS_KR"/>
</dbReference>